<dbReference type="Pfam" id="PF12317">
    <property type="entry name" value="IFT46_B_C"/>
    <property type="match status" value="1"/>
</dbReference>
<feature type="region of interest" description="Disordered" evidence="7">
    <location>
        <begin position="1"/>
        <end position="40"/>
    </location>
</feature>
<keyword evidence="4" id="KW-0969">Cilium</keyword>
<dbReference type="PANTHER" id="PTHR13376">
    <property type="entry name" value="INTRAFLAGELLAR TRANSPORT PROTEIN 46 HOMOLOG"/>
    <property type="match status" value="1"/>
</dbReference>
<protein>
    <submittedName>
        <fullName evidence="8">LOC300675 protein, putative</fullName>
    </submittedName>
</protein>
<dbReference type="EMBL" id="DS114166">
    <property type="protein sequence ID" value="EAX89785.1"/>
    <property type="molecule type" value="Genomic_DNA"/>
</dbReference>
<dbReference type="GO" id="GO:0042073">
    <property type="term" value="P:intraciliary transport"/>
    <property type="evidence" value="ECO:0000318"/>
    <property type="project" value="GO_Central"/>
</dbReference>
<dbReference type="RefSeq" id="XP_001302715.1">
    <property type="nucleotide sequence ID" value="XM_001302714.1"/>
</dbReference>
<evidence type="ECO:0000256" key="5">
    <source>
        <dbReference type="ARBA" id="ARBA00023212"/>
    </source>
</evidence>
<comment type="similarity">
    <text evidence="2">Belongs to the IFT46 family.</text>
</comment>
<gene>
    <name evidence="8" type="ORF">TVAG_366890</name>
</gene>
<dbReference type="InterPro" id="IPR022088">
    <property type="entry name" value="Intraflagellar_transp_cmplxB"/>
</dbReference>
<reference evidence="8" key="2">
    <citation type="journal article" date="2007" name="Science">
        <title>Draft genome sequence of the sexually transmitted pathogen Trichomonas vaginalis.</title>
        <authorList>
            <person name="Carlton J.M."/>
            <person name="Hirt R.P."/>
            <person name="Silva J.C."/>
            <person name="Delcher A.L."/>
            <person name="Schatz M."/>
            <person name="Zhao Q."/>
            <person name="Wortman J.R."/>
            <person name="Bidwell S.L."/>
            <person name="Alsmark U.C.M."/>
            <person name="Besteiro S."/>
            <person name="Sicheritz-Ponten T."/>
            <person name="Noel C.J."/>
            <person name="Dacks J.B."/>
            <person name="Foster P.G."/>
            <person name="Simillion C."/>
            <person name="Van de Peer Y."/>
            <person name="Miranda-Saavedra D."/>
            <person name="Barton G.J."/>
            <person name="Westrop G.D."/>
            <person name="Mueller S."/>
            <person name="Dessi D."/>
            <person name="Fiori P.L."/>
            <person name="Ren Q."/>
            <person name="Paulsen I."/>
            <person name="Zhang H."/>
            <person name="Bastida-Corcuera F.D."/>
            <person name="Simoes-Barbosa A."/>
            <person name="Brown M.T."/>
            <person name="Hayes R.D."/>
            <person name="Mukherjee M."/>
            <person name="Okumura C.Y."/>
            <person name="Schneider R."/>
            <person name="Smith A.J."/>
            <person name="Vanacova S."/>
            <person name="Villalvazo M."/>
            <person name="Haas B.J."/>
            <person name="Pertea M."/>
            <person name="Feldblyum T.V."/>
            <person name="Utterback T.R."/>
            <person name="Shu C.L."/>
            <person name="Osoegawa K."/>
            <person name="de Jong P.J."/>
            <person name="Hrdy I."/>
            <person name="Horvathova L."/>
            <person name="Zubacova Z."/>
            <person name="Dolezal P."/>
            <person name="Malik S.B."/>
            <person name="Logsdon J.M. Jr."/>
            <person name="Henze K."/>
            <person name="Gupta A."/>
            <person name="Wang C.C."/>
            <person name="Dunne R.L."/>
            <person name="Upcroft J.A."/>
            <person name="Upcroft P."/>
            <person name="White O."/>
            <person name="Salzberg S.L."/>
            <person name="Tang P."/>
            <person name="Chiu C.-H."/>
            <person name="Lee Y.-S."/>
            <person name="Embley T.M."/>
            <person name="Coombs G.H."/>
            <person name="Mottram J.C."/>
            <person name="Tachezy J."/>
            <person name="Fraser-Liggett C.M."/>
            <person name="Johnson P.J."/>
        </authorList>
    </citation>
    <scope>NUCLEOTIDE SEQUENCE [LARGE SCALE GENOMIC DNA]</scope>
    <source>
        <strain evidence="8">G3</strain>
    </source>
</reference>
<dbReference type="OrthoDB" id="2119217at2759"/>
<evidence type="ECO:0000313" key="8">
    <source>
        <dbReference type="EMBL" id="EAX89785.1"/>
    </source>
</evidence>
<dbReference type="OMA" id="QYIRRYT"/>
<dbReference type="KEGG" id="tva:4747463"/>
<dbReference type="VEuPathDB" id="TrichDB:TVAG_366890"/>
<evidence type="ECO:0000256" key="2">
    <source>
        <dbReference type="ARBA" id="ARBA00007700"/>
    </source>
</evidence>
<dbReference type="SMR" id="A2FZ75"/>
<proteinExistence type="inferred from homology"/>
<reference evidence="8" key="1">
    <citation type="submission" date="2006-10" db="EMBL/GenBank/DDBJ databases">
        <authorList>
            <person name="Amadeo P."/>
            <person name="Zhao Q."/>
            <person name="Wortman J."/>
            <person name="Fraser-Liggett C."/>
            <person name="Carlton J."/>
        </authorList>
    </citation>
    <scope>NUCLEOTIDE SEQUENCE</scope>
    <source>
        <strain evidence="8">G3</strain>
    </source>
</reference>
<comment type="subcellular location">
    <subcellularLocation>
        <location evidence="1">Cytoplasm</location>
        <location evidence="1">Cytoskeleton</location>
        <location evidence="1">Cilium basal body</location>
    </subcellularLocation>
</comment>
<evidence type="ECO:0000313" key="9">
    <source>
        <dbReference type="Proteomes" id="UP000001542"/>
    </source>
</evidence>
<sequence>MSGFGHFKSDDDEPANSPGMPTGYSPRPNGDEDPATFTVNGINRNNPLAGFELKFGDDGGANQGLTGYSPRPDAFNSREMENTPELAQIFSLITEYQPADIPMVPFWKPFIPDLIPSIGAIDAFIKVPRPDDEADPLGLTVLDEPTIGCSDPQILNMQLREKYGIVGNQESDGYIGSIQDLENNQKALDVFLESYEEINRNRPPPTMTYSSTMPNFEALLQEFPEEMEDVLKNIPLPDANMDLTIEEYAKIICVMLDIPVRGNIIESLHMLFSLYEQFHDHFYFNQSRGSTPATQGREERIDL</sequence>
<evidence type="ECO:0000256" key="4">
    <source>
        <dbReference type="ARBA" id="ARBA00023069"/>
    </source>
</evidence>
<evidence type="ECO:0000256" key="1">
    <source>
        <dbReference type="ARBA" id="ARBA00004120"/>
    </source>
</evidence>
<accession>A2FZ75</accession>
<name>A2FZ75_TRIV3</name>
<dbReference type="GO" id="GO:0060271">
    <property type="term" value="P:cilium assembly"/>
    <property type="evidence" value="ECO:0000318"/>
    <property type="project" value="GO_Central"/>
</dbReference>
<dbReference type="GO" id="GO:0031514">
    <property type="term" value="C:motile cilium"/>
    <property type="evidence" value="ECO:0000318"/>
    <property type="project" value="GO_Central"/>
</dbReference>
<dbReference type="eggNOG" id="ENOG502QPNA">
    <property type="taxonomic scope" value="Eukaryota"/>
</dbReference>
<dbReference type="STRING" id="5722.A2FZ75"/>
<dbReference type="InParanoid" id="A2FZ75"/>
<keyword evidence="3" id="KW-0963">Cytoplasm</keyword>
<dbReference type="GO" id="GO:0030992">
    <property type="term" value="C:intraciliary transport particle B"/>
    <property type="evidence" value="ECO:0000318"/>
    <property type="project" value="GO_Central"/>
</dbReference>
<evidence type="ECO:0000256" key="3">
    <source>
        <dbReference type="ARBA" id="ARBA00022490"/>
    </source>
</evidence>
<keyword evidence="5" id="KW-0206">Cytoskeleton</keyword>
<dbReference type="VEuPathDB" id="TrichDB:TVAGG3_0003310"/>
<dbReference type="Proteomes" id="UP000001542">
    <property type="component" value="Unassembled WGS sequence"/>
</dbReference>
<dbReference type="GO" id="GO:0005815">
    <property type="term" value="C:microtubule organizing center"/>
    <property type="evidence" value="ECO:0000318"/>
    <property type="project" value="GO_Central"/>
</dbReference>
<dbReference type="PANTHER" id="PTHR13376:SF0">
    <property type="entry name" value="INTRAFLAGELLAR TRANSPORT PROTEIN 46 HOMOLOG"/>
    <property type="match status" value="1"/>
</dbReference>
<dbReference type="AlphaFoldDB" id="A2FZ75"/>
<organism evidence="8 9">
    <name type="scientific">Trichomonas vaginalis (strain ATCC PRA-98 / G3)</name>
    <dbReference type="NCBI Taxonomy" id="412133"/>
    <lineage>
        <taxon>Eukaryota</taxon>
        <taxon>Metamonada</taxon>
        <taxon>Parabasalia</taxon>
        <taxon>Trichomonadida</taxon>
        <taxon>Trichomonadidae</taxon>
        <taxon>Trichomonas</taxon>
    </lineage>
</organism>
<evidence type="ECO:0000256" key="7">
    <source>
        <dbReference type="SAM" id="MobiDB-lite"/>
    </source>
</evidence>
<keyword evidence="6" id="KW-0966">Cell projection</keyword>
<keyword evidence="9" id="KW-1185">Reference proteome</keyword>
<evidence type="ECO:0000256" key="6">
    <source>
        <dbReference type="ARBA" id="ARBA00023273"/>
    </source>
</evidence>